<feature type="domain" description="NlpC/P60" evidence="7">
    <location>
        <begin position="228"/>
        <end position="346"/>
    </location>
</feature>
<proteinExistence type="inferred from homology"/>
<comment type="caution">
    <text evidence="8">The sequence shown here is derived from an EMBL/GenBank/DDBJ whole genome shotgun (WGS) entry which is preliminary data.</text>
</comment>
<evidence type="ECO:0000259" key="7">
    <source>
        <dbReference type="PROSITE" id="PS51935"/>
    </source>
</evidence>
<name>A0ABW4MJ86_9BACI</name>
<dbReference type="Pfam" id="PF00877">
    <property type="entry name" value="NLPC_P60"/>
    <property type="match status" value="1"/>
</dbReference>
<feature type="signal peptide" evidence="6">
    <location>
        <begin position="1"/>
        <end position="27"/>
    </location>
</feature>
<evidence type="ECO:0000256" key="4">
    <source>
        <dbReference type="ARBA" id="ARBA00022807"/>
    </source>
</evidence>
<feature type="chain" id="PRO_5047423115" evidence="6">
    <location>
        <begin position="28"/>
        <end position="346"/>
    </location>
</feature>
<dbReference type="PROSITE" id="PS51935">
    <property type="entry name" value="NLPC_P60"/>
    <property type="match status" value="1"/>
</dbReference>
<dbReference type="Proteomes" id="UP001597227">
    <property type="component" value="Unassembled WGS sequence"/>
</dbReference>
<protein>
    <submittedName>
        <fullName evidence="8">Peptidoglycan-binding protein</fullName>
    </submittedName>
</protein>
<evidence type="ECO:0000256" key="1">
    <source>
        <dbReference type="ARBA" id="ARBA00007074"/>
    </source>
</evidence>
<keyword evidence="3" id="KW-0378">Hydrolase</keyword>
<dbReference type="RefSeq" id="WP_304219854.1">
    <property type="nucleotide sequence ID" value="NZ_JBHUEK010000004.1"/>
</dbReference>
<keyword evidence="4" id="KW-0788">Thiol protease</keyword>
<dbReference type="InterPro" id="IPR036365">
    <property type="entry name" value="PGBD-like_sf"/>
</dbReference>
<evidence type="ECO:0000256" key="6">
    <source>
        <dbReference type="SAM" id="SignalP"/>
    </source>
</evidence>
<evidence type="ECO:0000256" key="2">
    <source>
        <dbReference type="ARBA" id="ARBA00022670"/>
    </source>
</evidence>
<dbReference type="PANTHER" id="PTHR47053">
    <property type="entry name" value="MUREIN DD-ENDOPEPTIDASE MEPH-RELATED"/>
    <property type="match status" value="1"/>
</dbReference>
<feature type="region of interest" description="Disordered" evidence="5">
    <location>
        <begin position="208"/>
        <end position="227"/>
    </location>
</feature>
<comment type="similarity">
    <text evidence="1">Belongs to the peptidase C40 family.</text>
</comment>
<dbReference type="InterPro" id="IPR000064">
    <property type="entry name" value="NLP_P60_dom"/>
</dbReference>
<dbReference type="InterPro" id="IPR036366">
    <property type="entry name" value="PGBDSf"/>
</dbReference>
<keyword evidence="2" id="KW-0645">Protease</keyword>
<dbReference type="Gene3D" id="1.10.101.10">
    <property type="entry name" value="PGBD-like superfamily/PGBD"/>
    <property type="match status" value="2"/>
</dbReference>
<gene>
    <name evidence="8" type="ORF">ACFSFW_01865</name>
</gene>
<accession>A0ABW4MJ86</accession>
<keyword evidence="6" id="KW-0732">Signal</keyword>
<dbReference type="InterPro" id="IPR038765">
    <property type="entry name" value="Papain-like_cys_pep_sf"/>
</dbReference>
<evidence type="ECO:0000313" key="8">
    <source>
        <dbReference type="EMBL" id="MFD1777428.1"/>
    </source>
</evidence>
<dbReference type="InterPro" id="IPR002477">
    <property type="entry name" value="Peptidoglycan-bd-like"/>
</dbReference>
<dbReference type="SUPFAM" id="SSF47090">
    <property type="entry name" value="PGBD-like"/>
    <property type="match status" value="2"/>
</dbReference>
<dbReference type="Gene3D" id="3.90.1720.10">
    <property type="entry name" value="endopeptidase domain like (from Nostoc punctiforme)"/>
    <property type="match status" value="1"/>
</dbReference>
<evidence type="ECO:0000256" key="3">
    <source>
        <dbReference type="ARBA" id="ARBA00022801"/>
    </source>
</evidence>
<evidence type="ECO:0000313" key="9">
    <source>
        <dbReference type="Proteomes" id="UP001597227"/>
    </source>
</evidence>
<dbReference type="SUPFAM" id="SSF54001">
    <property type="entry name" value="Cysteine proteinases"/>
    <property type="match status" value="1"/>
</dbReference>
<reference evidence="9" key="1">
    <citation type="journal article" date="2019" name="Int. J. Syst. Evol. Microbiol.">
        <title>The Global Catalogue of Microorganisms (GCM) 10K type strain sequencing project: providing services to taxonomists for standard genome sequencing and annotation.</title>
        <authorList>
            <consortium name="The Broad Institute Genomics Platform"/>
            <consortium name="The Broad Institute Genome Sequencing Center for Infectious Disease"/>
            <person name="Wu L."/>
            <person name="Ma J."/>
        </authorList>
    </citation>
    <scope>NUCLEOTIDE SEQUENCE [LARGE SCALE GENOMIC DNA]</scope>
    <source>
        <strain evidence="9">CCUG 15531</strain>
    </source>
</reference>
<dbReference type="PANTHER" id="PTHR47053:SF1">
    <property type="entry name" value="MUREIN DD-ENDOPEPTIDASE MEPH-RELATED"/>
    <property type="match status" value="1"/>
</dbReference>
<organism evidence="8 9">
    <name type="scientific">Fredinandcohnia salidurans</name>
    <dbReference type="NCBI Taxonomy" id="2595041"/>
    <lineage>
        <taxon>Bacteria</taxon>
        <taxon>Bacillati</taxon>
        <taxon>Bacillota</taxon>
        <taxon>Bacilli</taxon>
        <taxon>Bacillales</taxon>
        <taxon>Bacillaceae</taxon>
        <taxon>Fredinandcohnia</taxon>
    </lineage>
</organism>
<evidence type="ECO:0000256" key="5">
    <source>
        <dbReference type="SAM" id="MobiDB-lite"/>
    </source>
</evidence>
<keyword evidence="9" id="KW-1185">Reference proteome</keyword>
<dbReference type="InterPro" id="IPR051202">
    <property type="entry name" value="Peptidase_C40"/>
</dbReference>
<dbReference type="EMBL" id="JBHUEK010000004">
    <property type="protein sequence ID" value="MFD1777428.1"/>
    <property type="molecule type" value="Genomic_DNA"/>
</dbReference>
<sequence>MKKRYGTREAIVVTSLAAGFFFGAPLAADATEKQNLDPLLDKNYQFDTKQELRYGHTGYPVRFLQFELHKLNFYYETIDGHYGETTQEAVKRFQELYDLKVDGIAGETTLEKLNEVIIQPRPPFYSVGDEGPEVKQLQSKLNKLNYYSGLIDGKFESVTEASVKAYQKKFNLEENGLATDETIDHIMKNKNVRGLTIKKVTVVTARTQTQTNSTTETEESTVEPIETPPVDGSVISIAMNYMGVPYVWGGTSPSGFDCSGFLQYVFAEKGVNVPRTVSGIWNQGASVSAPSVGDLVFFQTYKPGPSHAGIYLGDNKFIHADSTDGVSIDDMTINYWQSRYLGAKRL</sequence>
<dbReference type="Pfam" id="PF01471">
    <property type="entry name" value="PG_binding_1"/>
    <property type="match status" value="2"/>
</dbReference>